<dbReference type="SUPFAM" id="SSF57783">
    <property type="entry name" value="Zinc beta-ribbon"/>
    <property type="match status" value="1"/>
</dbReference>
<accession>A0A8J6IQC7</accession>
<name>A0A8J6IQC7_9FIRM</name>
<reference evidence="5" key="1">
    <citation type="submission" date="2020-08" db="EMBL/GenBank/DDBJ databases">
        <authorList>
            <person name="Liu C."/>
            <person name="Sun Q."/>
        </authorList>
    </citation>
    <scope>NUCLEOTIDE SEQUENCE</scope>
    <source>
        <strain evidence="5">NSJ-65</strain>
    </source>
</reference>
<evidence type="ECO:0000256" key="2">
    <source>
        <dbReference type="ARBA" id="ARBA00022771"/>
    </source>
</evidence>
<keyword evidence="6" id="KW-1185">Reference proteome</keyword>
<dbReference type="Pfam" id="PF01807">
    <property type="entry name" value="Zn_ribbon_DnaG"/>
    <property type="match status" value="1"/>
</dbReference>
<dbReference type="PANTHER" id="PTHR30313">
    <property type="entry name" value="DNA PRIMASE"/>
    <property type="match status" value="1"/>
</dbReference>
<dbReference type="EMBL" id="JACOGI010000003">
    <property type="protein sequence ID" value="MBC3517197.1"/>
    <property type="molecule type" value="Genomic_DNA"/>
</dbReference>
<dbReference type="GO" id="GO:0008270">
    <property type="term" value="F:zinc ion binding"/>
    <property type="evidence" value="ECO:0007669"/>
    <property type="project" value="UniProtKB-KW"/>
</dbReference>
<sequence>MNAADIIKDRVSIPQALSYYGVELSPKGRIPCPIHRGEHKNFAYTQDRFICFVCGAHGSVIDLVMQLFDLSYSQALVRLDEDFSLGLLRGRGTPEERRRAKAAAEKRALELQKLERDKLLYQQQTAAYLAEFRGLNRMTESCRPTWDGSGQPPELPQEWAFAFHRIPAVGLWLEMFENFDRWEALTGGGDTGPGIHAGRFSRGHRSL</sequence>
<proteinExistence type="predicted"/>
<dbReference type="Gene3D" id="3.90.580.10">
    <property type="entry name" value="Zinc finger, CHC2-type domain"/>
    <property type="match status" value="1"/>
</dbReference>
<organism evidence="5 6">
    <name type="scientific">Neobittarella massiliensis</name>
    <name type="common">ex Bilen et al. 2018</name>
    <dbReference type="NCBI Taxonomy" id="2041842"/>
    <lineage>
        <taxon>Bacteria</taxon>
        <taxon>Bacillati</taxon>
        <taxon>Bacillota</taxon>
        <taxon>Clostridia</taxon>
        <taxon>Eubacteriales</taxon>
        <taxon>Oscillospiraceae</taxon>
        <taxon>Neobittarella (ex Bilen et al. 2018)</taxon>
    </lineage>
</organism>
<dbReference type="GO" id="GO:0006269">
    <property type="term" value="P:DNA replication, synthesis of primer"/>
    <property type="evidence" value="ECO:0007669"/>
    <property type="project" value="TreeGrafter"/>
</dbReference>
<evidence type="ECO:0000256" key="1">
    <source>
        <dbReference type="ARBA" id="ARBA00022723"/>
    </source>
</evidence>
<dbReference type="GO" id="GO:0003899">
    <property type="term" value="F:DNA-directed RNA polymerase activity"/>
    <property type="evidence" value="ECO:0007669"/>
    <property type="project" value="InterPro"/>
</dbReference>
<dbReference type="PANTHER" id="PTHR30313:SF2">
    <property type="entry name" value="DNA PRIMASE"/>
    <property type="match status" value="1"/>
</dbReference>
<dbReference type="GO" id="GO:0005737">
    <property type="term" value="C:cytoplasm"/>
    <property type="evidence" value="ECO:0007669"/>
    <property type="project" value="TreeGrafter"/>
</dbReference>
<protein>
    <recommendedName>
        <fullName evidence="4">Zinc finger CHC2-type domain-containing protein</fullName>
    </recommendedName>
</protein>
<dbReference type="GO" id="GO:0003677">
    <property type="term" value="F:DNA binding"/>
    <property type="evidence" value="ECO:0007669"/>
    <property type="project" value="InterPro"/>
</dbReference>
<dbReference type="InterPro" id="IPR050219">
    <property type="entry name" value="DnaG_primase"/>
</dbReference>
<dbReference type="RefSeq" id="WP_186488640.1">
    <property type="nucleotide sequence ID" value="NZ_JACOGI010000003.1"/>
</dbReference>
<comment type="caution">
    <text evidence="5">The sequence shown here is derived from an EMBL/GenBank/DDBJ whole genome shotgun (WGS) entry which is preliminary data.</text>
</comment>
<keyword evidence="3" id="KW-0862">Zinc</keyword>
<feature type="domain" description="Zinc finger CHC2-type" evidence="4">
    <location>
        <begin position="5"/>
        <end position="84"/>
    </location>
</feature>
<evidence type="ECO:0000313" key="5">
    <source>
        <dbReference type="EMBL" id="MBC3517197.1"/>
    </source>
</evidence>
<evidence type="ECO:0000313" key="6">
    <source>
        <dbReference type="Proteomes" id="UP000597668"/>
    </source>
</evidence>
<evidence type="ECO:0000256" key="3">
    <source>
        <dbReference type="ARBA" id="ARBA00022833"/>
    </source>
</evidence>
<gene>
    <name evidence="5" type="ORF">H8K20_12435</name>
</gene>
<dbReference type="AlphaFoldDB" id="A0A8J6IQC7"/>
<keyword evidence="2" id="KW-0863">Zinc-finger</keyword>
<dbReference type="Proteomes" id="UP000597668">
    <property type="component" value="Unassembled WGS sequence"/>
</dbReference>
<evidence type="ECO:0000259" key="4">
    <source>
        <dbReference type="Pfam" id="PF01807"/>
    </source>
</evidence>
<keyword evidence="1" id="KW-0479">Metal-binding</keyword>
<dbReference type="InterPro" id="IPR036977">
    <property type="entry name" value="DNA_primase_Znf_CHC2"/>
</dbReference>
<dbReference type="InterPro" id="IPR002694">
    <property type="entry name" value="Znf_CHC2"/>
</dbReference>